<dbReference type="InterPro" id="IPR022635">
    <property type="entry name" value="DNA_polIII_beta_C"/>
</dbReference>
<dbReference type="InterPro" id="IPR022637">
    <property type="entry name" value="DNA_polIII_beta_cen"/>
</dbReference>
<evidence type="ECO:0000256" key="9">
    <source>
        <dbReference type="PIRNR" id="PIRNR000804"/>
    </source>
</evidence>
<evidence type="ECO:0000256" key="2">
    <source>
        <dbReference type="ARBA" id="ARBA00010752"/>
    </source>
</evidence>
<evidence type="ECO:0000256" key="3">
    <source>
        <dbReference type="ARBA" id="ARBA00022490"/>
    </source>
</evidence>
<dbReference type="PIRSF" id="PIRSF000804">
    <property type="entry name" value="DNA_pol_III_b"/>
    <property type="match status" value="1"/>
</dbReference>
<dbReference type="PANTHER" id="PTHR30478">
    <property type="entry name" value="DNA POLYMERASE III SUBUNIT BETA"/>
    <property type="match status" value="1"/>
</dbReference>
<keyword evidence="5 9" id="KW-0548">Nucleotidyltransferase</keyword>
<evidence type="ECO:0000313" key="13">
    <source>
        <dbReference type="EMBL" id="QHO63199.1"/>
    </source>
</evidence>
<feature type="domain" description="DNA polymerase III beta sliding clamp C-terminal" evidence="12">
    <location>
        <begin position="248"/>
        <end position="366"/>
    </location>
</feature>
<gene>
    <name evidence="13" type="ORF">MICH65_0218</name>
</gene>
<dbReference type="GO" id="GO:0003887">
    <property type="term" value="F:DNA-directed DNA polymerase activity"/>
    <property type="evidence" value="ECO:0007669"/>
    <property type="project" value="UniProtKB-UniRule"/>
</dbReference>
<evidence type="ECO:0000259" key="10">
    <source>
        <dbReference type="Pfam" id="PF00712"/>
    </source>
</evidence>
<dbReference type="InterPro" id="IPR046938">
    <property type="entry name" value="DNA_clamp_sf"/>
</dbReference>
<evidence type="ECO:0000256" key="1">
    <source>
        <dbReference type="ARBA" id="ARBA00004496"/>
    </source>
</evidence>
<evidence type="ECO:0000256" key="4">
    <source>
        <dbReference type="ARBA" id="ARBA00022679"/>
    </source>
</evidence>
<dbReference type="GO" id="GO:0008408">
    <property type="term" value="F:3'-5' exonuclease activity"/>
    <property type="evidence" value="ECO:0007669"/>
    <property type="project" value="InterPro"/>
</dbReference>
<dbReference type="GO" id="GO:0003677">
    <property type="term" value="F:DNA binding"/>
    <property type="evidence" value="ECO:0007669"/>
    <property type="project" value="UniProtKB-UniRule"/>
</dbReference>
<dbReference type="PANTHER" id="PTHR30478:SF0">
    <property type="entry name" value="BETA SLIDING CLAMP"/>
    <property type="match status" value="1"/>
</dbReference>
<comment type="function">
    <text evidence="9">Confers DNA tethering and processivity to DNA polymerases and other proteins. Acts as a clamp, forming a ring around DNA (a reaction catalyzed by the clamp-loading complex) which diffuses in an ATP-independent manner freely and bidirectionally along dsDNA. Initially characterized for its ability to contact the catalytic subunit of DNA polymerase III (Pol III), a complex, multichain enzyme responsible for most of the replicative synthesis in bacteria; Pol III exhibits 3'-5' exonuclease proofreading activity. The beta chain is required for initiation of replication as well as for processivity of DNA replication.</text>
</comment>
<dbReference type="RefSeq" id="WP_161931592.1">
    <property type="nucleotide sequence ID" value="NZ_CP047901.1"/>
</dbReference>
<evidence type="ECO:0000256" key="8">
    <source>
        <dbReference type="ARBA" id="ARBA00023125"/>
    </source>
</evidence>
<dbReference type="SMART" id="SM00480">
    <property type="entry name" value="POL3Bc"/>
    <property type="match status" value="1"/>
</dbReference>
<sequence length="369" mass="40394">MKVTILNERLSNALAVVGRGVASRPQLPVLANVLIRSTAGGVEILSTDLEISFRIKVGAKVREEGEVSVSGRVLSELVGTLPAGPVDLEVDKDSLVIETNGIRSMVAGMASGEYPSIPSFSGKCDIEIGVEELVEEIERVGVAVAKDDARPVLMGVLWKFEKDRIRLVATDGYRLGIGGLRLSVEKEGLSKLILPARALLELVRIVDKQEVKTVLIKFEINKQQVIFKIGEIEIVSRLLAGDFPPFEQIMPESYSTRVLVSREELTEAVKRASIFARESANIVKVKMGDNQLKVSANSPQLGSSETGIDVETEGEEVEMAFNSRYLLEYLGVVRANKVIIESEGSLKPGVFREEGEEWVHIIMPVRVQS</sequence>
<organism evidence="13 14">
    <name type="scientific">Candidatus Chazhemtobacterium aquaticus</name>
    <dbReference type="NCBI Taxonomy" id="2715735"/>
    <lineage>
        <taxon>Bacteria</taxon>
        <taxon>Candidatus Chazhemtobacteraceae</taxon>
        <taxon>Candidatus Chazhemtobacterium</taxon>
    </lineage>
</organism>
<keyword evidence="3 9" id="KW-0963">Cytoplasm</keyword>
<comment type="subcellular location">
    <subcellularLocation>
        <location evidence="1 9">Cytoplasm</location>
    </subcellularLocation>
</comment>
<evidence type="ECO:0000256" key="7">
    <source>
        <dbReference type="ARBA" id="ARBA00022932"/>
    </source>
</evidence>
<evidence type="ECO:0000256" key="6">
    <source>
        <dbReference type="ARBA" id="ARBA00022705"/>
    </source>
</evidence>
<dbReference type="AlphaFoldDB" id="A0A857N738"/>
<reference evidence="14" key="1">
    <citation type="journal article" date="2020" name="Microorganisms">
        <title>Complete Genome of a Member of a New Bacterial Lineage in the Microgenomates Group Reveals an Unusual Nucleotide Composition Disparity Between Two Strands of DNA and Limited Metabolic Potential.</title>
        <authorList>
            <person name="Kadnikov V.V."/>
            <person name="Mardanov A.V."/>
            <person name="Beletsky A.V."/>
            <person name="Karnachuk O.V."/>
            <person name="Ravin N.V."/>
        </authorList>
    </citation>
    <scope>NUCLEOTIDE SEQUENCE [LARGE SCALE GENOMIC DNA]</scope>
</reference>
<protein>
    <recommendedName>
        <fullName evidence="9">Beta sliding clamp</fullName>
    </recommendedName>
</protein>
<dbReference type="GO" id="GO:0006271">
    <property type="term" value="P:DNA strand elongation involved in DNA replication"/>
    <property type="evidence" value="ECO:0007669"/>
    <property type="project" value="TreeGrafter"/>
</dbReference>
<dbReference type="Gene3D" id="3.10.150.10">
    <property type="entry name" value="DNA Polymerase III, subunit A, domain 2"/>
    <property type="match status" value="1"/>
</dbReference>
<dbReference type="KEGG" id="caqa:MICH65_0218"/>
<dbReference type="EMBL" id="CP047901">
    <property type="protein sequence ID" value="QHO63199.1"/>
    <property type="molecule type" value="Genomic_DNA"/>
</dbReference>
<dbReference type="Pfam" id="PF02768">
    <property type="entry name" value="DNA_pol3_beta_3"/>
    <property type="match status" value="1"/>
</dbReference>
<name>A0A857N738_9BACT</name>
<evidence type="ECO:0000313" key="14">
    <source>
        <dbReference type="Proteomes" id="UP000463983"/>
    </source>
</evidence>
<evidence type="ECO:0000259" key="12">
    <source>
        <dbReference type="Pfam" id="PF02768"/>
    </source>
</evidence>
<dbReference type="NCBIfam" id="TIGR00663">
    <property type="entry name" value="dnan"/>
    <property type="match status" value="1"/>
</dbReference>
<dbReference type="Gene3D" id="3.70.10.10">
    <property type="match status" value="1"/>
</dbReference>
<dbReference type="GO" id="GO:0009360">
    <property type="term" value="C:DNA polymerase III complex"/>
    <property type="evidence" value="ECO:0007669"/>
    <property type="project" value="InterPro"/>
</dbReference>
<dbReference type="Pfam" id="PF00712">
    <property type="entry name" value="DNA_pol3_beta"/>
    <property type="match status" value="1"/>
</dbReference>
<keyword evidence="7 9" id="KW-0239">DNA-directed DNA polymerase</keyword>
<keyword evidence="4 9" id="KW-0808">Transferase</keyword>
<evidence type="ECO:0000256" key="5">
    <source>
        <dbReference type="ARBA" id="ARBA00022695"/>
    </source>
</evidence>
<dbReference type="CDD" id="cd00140">
    <property type="entry name" value="beta_clamp"/>
    <property type="match status" value="1"/>
</dbReference>
<keyword evidence="8" id="KW-0238">DNA-binding</keyword>
<dbReference type="InterPro" id="IPR022634">
    <property type="entry name" value="DNA_polIII_beta_N"/>
</dbReference>
<dbReference type="SUPFAM" id="SSF55979">
    <property type="entry name" value="DNA clamp"/>
    <property type="match status" value="3"/>
</dbReference>
<feature type="domain" description="DNA polymerase III beta sliding clamp central" evidence="11">
    <location>
        <begin position="129"/>
        <end position="244"/>
    </location>
</feature>
<dbReference type="InterPro" id="IPR001001">
    <property type="entry name" value="DNA_polIII_beta"/>
</dbReference>
<evidence type="ECO:0000259" key="11">
    <source>
        <dbReference type="Pfam" id="PF02767"/>
    </source>
</evidence>
<keyword evidence="6 9" id="KW-0235">DNA replication</keyword>
<dbReference type="Proteomes" id="UP000463983">
    <property type="component" value="Chromosome"/>
</dbReference>
<accession>A0A857N738</accession>
<feature type="domain" description="DNA polymerase III beta sliding clamp N-terminal" evidence="10">
    <location>
        <begin position="1"/>
        <end position="118"/>
    </location>
</feature>
<comment type="similarity">
    <text evidence="2 9">Belongs to the beta sliding clamp family.</text>
</comment>
<keyword evidence="14" id="KW-1185">Reference proteome</keyword>
<proteinExistence type="inferred from homology"/>
<comment type="subunit">
    <text evidence="9">Forms a ring-shaped head-to-tail homodimer around DNA.</text>
</comment>
<dbReference type="Pfam" id="PF02767">
    <property type="entry name" value="DNA_pol3_beta_2"/>
    <property type="match status" value="1"/>
</dbReference>
<dbReference type="GO" id="GO:0005737">
    <property type="term" value="C:cytoplasm"/>
    <property type="evidence" value="ECO:0007669"/>
    <property type="project" value="UniProtKB-SubCell"/>
</dbReference>